<comment type="caution">
    <text evidence="1">The sequence shown here is derived from an EMBL/GenBank/DDBJ whole genome shotgun (WGS) entry which is preliminary data.</text>
</comment>
<sequence length="151" mass="17600">MAVYFDSDYKRIEYDEKNRVLIATWKLAPASEEFRSGMMAMLDAMKQFNTGRLVYDVIPLGVLLEEDSIWAATEWREKATALGRSKVAFVLPDDVFTVMSVESMVDKENQEVPVAYFKRMEDAIRWAVIPRQKIEVKRESFKDKKIYESVL</sequence>
<evidence type="ECO:0000313" key="2">
    <source>
        <dbReference type="Proteomes" id="UP001597112"/>
    </source>
</evidence>
<evidence type="ECO:0008006" key="3">
    <source>
        <dbReference type="Google" id="ProtNLM"/>
    </source>
</evidence>
<name>A0ABW3K9S2_9BACT</name>
<organism evidence="1 2">
    <name type="scientific">Ohtaekwangia kribbensis</name>
    <dbReference type="NCBI Taxonomy" id="688913"/>
    <lineage>
        <taxon>Bacteria</taxon>
        <taxon>Pseudomonadati</taxon>
        <taxon>Bacteroidota</taxon>
        <taxon>Cytophagia</taxon>
        <taxon>Cytophagales</taxon>
        <taxon>Fulvivirgaceae</taxon>
        <taxon>Ohtaekwangia</taxon>
    </lineage>
</organism>
<reference evidence="2" key="1">
    <citation type="journal article" date="2019" name="Int. J. Syst. Evol. Microbiol.">
        <title>The Global Catalogue of Microorganisms (GCM) 10K type strain sequencing project: providing services to taxonomists for standard genome sequencing and annotation.</title>
        <authorList>
            <consortium name="The Broad Institute Genomics Platform"/>
            <consortium name="The Broad Institute Genome Sequencing Center for Infectious Disease"/>
            <person name="Wu L."/>
            <person name="Ma J."/>
        </authorList>
    </citation>
    <scope>NUCLEOTIDE SEQUENCE [LARGE SCALE GENOMIC DNA]</scope>
    <source>
        <strain evidence="2">CCUG 58938</strain>
    </source>
</reference>
<dbReference type="Proteomes" id="UP001597112">
    <property type="component" value="Unassembled WGS sequence"/>
</dbReference>
<protein>
    <recommendedName>
        <fullName evidence="3">STAS/SEC14 domain-containing protein</fullName>
    </recommendedName>
</protein>
<dbReference type="EMBL" id="JBHTKA010000008">
    <property type="protein sequence ID" value="MFD1002191.1"/>
    <property type="molecule type" value="Genomic_DNA"/>
</dbReference>
<proteinExistence type="predicted"/>
<keyword evidence="2" id="KW-1185">Reference proteome</keyword>
<evidence type="ECO:0000313" key="1">
    <source>
        <dbReference type="EMBL" id="MFD1002191.1"/>
    </source>
</evidence>
<accession>A0ABW3K9S2</accession>
<dbReference type="RefSeq" id="WP_377583058.1">
    <property type="nucleotide sequence ID" value="NZ_JBHTKA010000008.1"/>
</dbReference>
<gene>
    <name evidence="1" type="ORF">ACFQ21_22900</name>
</gene>